<dbReference type="PATRIC" id="fig|1236046.5.peg.1801"/>
<dbReference type="PANTHER" id="PTHR42880">
    <property type="entry name" value="HOMOCITRATE SYNTHASE"/>
    <property type="match status" value="1"/>
</dbReference>
<dbReference type="InterPro" id="IPR013785">
    <property type="entry name" value="Aldolase_TIM"/>
</dbReference>
<comment type="caution">
    <text evidence="3">The sequence shown here is derived from an EMBL/GenBank/DDBJ whole genome shotgun (WGS) entry which is preliminary data.</text>
</comment>
<dbReference type="InterPro" id="IPR000891">
    <property type="entry name" value="PYR_CT"/>
</dbReference>
<feature type="domain" description="Pyruvate carboxyltransferase" evidence="2">
    <location>
        <begin position="41"/>
        <end position="294"/>
    </location>
</feature>
<protein>
    <submittedName>
        <fullName evidence="3">Isopropylmalate/homocitrate/citramalate synthase</fullName>
    </submittedName>
</protein>
<evidence type="ECO:0000256" key="1">
    <source>
        <dbReference type="ARBA" id="ARBA00022679"/>
    </source>
</evidence>
<dbReference type="SUPFAM" id="SSF51569">
    <property type="entry name" value="Aldolase"/>
    <property type="match status" value="1"/>
</dbReference>
<dbReference type="Pfam" id="PF00682">
    <property type="entry name" value="HMGL-like"/>
    <property type="match status" value="1"/>
</dbReference>
<proteinExistence type="predicted"/>
<keyword evidence="1" id="KW-0808">Transferase</keyword>
<dbReference type="PROSITE" id="PS50991">
    <property type="entry name" value="PYR_CT"/>
    <property type="match status" value="1"/>
</dbReference>
<name>A0A101I8U3_9BACT</name>
<dbReference type="GO" id="GO:0016740">
    <property type="term" value="F:transferase activity"/>
    <property type="evidence" value="ECO:0007669"/>
    <property type="project" value="UniProtKB-KW"/>
</dbReference>
<dbReference type="Proteomes" id="UP000055014">
    <property type="component" value="Unassembled WGS sequence"/>
</dbReference>
<dbReference type="AlphaFoldDB" id="A0A101I8U3"/>
<organism evidence="3 4">
    <name type="scientific">Mesotoga infera</name>
    <dbReference type="NCBI Taxonomy" id="1236046"/>
    <lineage>
        <taxon>Bacteria</taxon>
        <taxon>Thermotogati</taxon>
        <taxon>Thermotogota</taxon>
        <taxon>Thermotogae</taxon>
        <taxon>Kosmotogales</taxon>
        <taxon>Kosmotogaceae</taxon>
        <taxon>Mesotoga</taxon>
    </lineage>
</organism>
<gene>
    <name evidence="3" type="ORF">XE02_0528</name>
</gene>
<evidence type="ECO:0000259" key="2">
    <source>
        <dbReference type="PROSITE" id="PS50991"/>
    </source>
</evidence>
<accession>A0A101I8U3</accession>
<dbReference type="EMBL" id="LGGW01000033">
    <property type="protein sequence ID" value="KUK90463.1"/>
    <property type="molecule type" value="Genomic_DNA"/>
</dbReference>
<sequence>MKPKDLDYMKLNGTPYFDESRWVSPLNYEREIRGENAKDSIYIHDVTLRDGEQTCGLTWSEDQRVRIGVALNDLGVKSIEVGMPIVSDENKRAIRRLVDMNLDSEIVPFARSLKKDIDESVDCGATRIVVEHAVNPYDNELVYGVSPEKLIDRVVSAILYAKEQGMKPTFMGWDATRSTPDYVLKVFTQVAKQARPESIVFVDSFGVASPFAIEFIFTELRKAIPDIPLEFHVHNEFGLAMGSVFAAVRAGVSGIHSSINGLGERTGNVATEEVAAGLNLLMGIDTGVNLTKIGYTSRLVEDISKIQVANNKPVVGKRLFWVESGIVVDAIDKLNAAGINAAMTPYLPSLVGMGEIDVKLGAFSGQASIKYWLKRLEIEASEDQLEELTEIVRKEGRIRNTVLELDEFKRIVGDYMK</sequence>
<dbReference type="Gene3D" id="3.20.20.70">
    <property type="entry name" value="Aldolase class I"/>
    <property type="match status" value="1"/>
</dbReference>
<dbReference type="PANTHER" id="PTHR42880:SF1">
    <property type="entry name" value="ISOPROPYLMALATE_HOMOCITRATE_CITRAMALATE SYNTHASE FAMILY PROTEIN"/>
    <property type="match status" value="1"/>
</dbReference>
<evidence type="ECO:0000313" key="3">
    <source>
        <dbReference type="EMBL" id="KUK90463.1"/>
    </source>
</evidence>
<evidence type="ECO:0000313" key="4">
    <source>
        <dbReference type="Proteomes" id="UP000055014"/>
    </source>
</evidence>
<reference evidence="4" key="1">
    <citation type="journal article" date="2015" name="MBio">
        <title>Genome-Resolved Metagenomic Analysis Reveals Roles for Candidate Phyla and Other Microbial Community Members in Biogeochemical Transformations in Oil Reservoirs.</title>
        <authorList>
            <person name="Hu P."/>
            <person name="Tom L."/>
            <person name="Singh A."/>
            <person name="Thomas B.C."/>
            <person name="Baker B.J."/>
            <person name="Piceno Y.M."/>
            <person name="Andersen G.L."/>
            <person name="Banfield J.F."/>
        </authorList>
    </citation>
    <scope>NUCLEOTIDE SEQUENCE [LARGE SCALE GENOMIC DNA]</scope>
</reference>
<dbReference type="CDD" id="cd03174">
    <property type="entry name" value="DRE_TIM_metallolyase"/>
    <property type="match status" value="1"/>
</dbReference>